<evidence type="ECO:0000313" key="1">
    <source>
        <dbReference type="EMBL" id="GJJ05848.1"/>
    </source>
</evidence>
<accession>A0AAV4ZZN3</accession>
<protein>
    <submittedName>
        <fullName evidence="1">Uncharacterized protein</fullName>
    </submittedName>
</protein>
<reference evidence="1" key="1">
    <citation type="submission" date="2021-10" db="EMBL/GenBank/DDBJ databases">
        <title>De novo Genome Assembly of Clathrus columnatus (Basidiomycota, Fungi) Using Illumina and Nanopore Sequence Data.</title>
        <authorList>
            <person name="Ogiso-Tanaka E."/>
            <person name="Itagaki H."/>
            <person name="Hosoya T."/>
            <person name="Hosaka K."/>
        </authorList>
    </citation>
    <scope>NUCLEOTIDE SEQUENCE</scope>
    <source>
        <strain evidence="1">MO-923</strain>
    </source>
</reference>
<organism evidence="1 2">
    <name type="scientific">Clathrus columnatus</name>
    <dbReference type="NCBI Taxonomy" id="1419009"/>
    <lineage>
        <taxon>Eukaryota</taxon>
        <taxon>Fungi</taxon>
        <taxon>Dikarya</taxon>
        <taxon>Basidiomycota</taxon>
        <taxon>Agaricomycotina</taxon>
        <taxon>Agaricomycetes</taxon>
        <taxon>Phallomycetidae</taxon>
        <taxon>Phallales</taxon>
        <taxon>Clathraceae</taxon>
        <taxon>Clathrus</taxon>
    </lineage>
</organism>
<dbReference type="Proteomes" id="UP001050691">
    <property type="component" value="Unassembled WGS sequence"/>
</dbReference>
<proteinExistence type="predicted"/>
<keyword evidence="2" id="KW-1185">Reference proteome</keyword>
<dbReference type="EMBL" id="BPWL01000001">
    <property type="protein sequence ID" value="GJJ05848.1"/>
    <property type="molecule type" value="Genomic_DNA"/>
</dbReference>
<comment type="caution">
    <text evidence="1">The sequence shown here is derived from an EMBL/GenBank/DDBJ whole genome shotgun (WGS) entry which is preliminary data.</text>
</comment>
<sequence length="130" mass="14539">MQVTIPVDISSPSTDAMSLLPGCKRAPIYLFYEEVPTNAQGLPGKPGDKHYCCYHGNWKVLTVTKDMKYNQNVLSQCSSPATLFEAQISSNKIPYDSTEVTEHLNMLREELGPLKEAFSQQLNKPEIDCL</sequence>
<gene>
    <name evidence="1" type="ORF">Clacol_000035</name>
</gene>
<name>A0AAV4ZZN3_9AGAM</name>
<dbReference type="AlphaFoldDB" id="A0AAV4ZZN3"/>
<evidence type="ECO:0000313" key="2">
    <source>
        <dbReference type="Proteomes" id="UP001050691"/>
    </source>
</evidence>